<dbReference type="RefSeq" id="WP_284066951.1">
    <property type="nucleotide sequence ID" value="NZ_JASKNE010000001.1"/>
</dbReference>
<evidence type="ECO:0000313" key="1">
    <source>
        <dbReference type="EMBL" id="MDK1683795.1"/>
    </source>
</evidence>
<protein>
    <recommendedName>
        <fullName evidence="3">Lipoprotein</fullName>
    </recommendedName>
</protein>
<organism evidence="1 2">
    <name type="scientific">Acinetobacter terrestris</name>
    <dbReference type="NCBI Taxonomy" id="2529843"/>
    <lineage>
        <taxon>Bacteria</taxon>
        <taxon>Pseudomonadati</taxon>
        <taxon>Pseudomonadota</taxon>
        <taxon>Gammaproteobacteria</taxon>
        <taxon>Moraxellales</taxon>
        <taxon>Moraxellaceae</taxon>
        <taxon>Acinetobacter</taxon>
        <taxon>Acinetobacter Taxon 24</taxon>
    </lineage>
</organism>
<evidence type="ECO:0000313" key="2">
    <source>
        <dbReference type="Proteomes" id="UP001241935"/>
    </source>
</evidence>
<reference evidence="1" key="1">
    <citation type="submission" date="2023-04" db="EMBL/GenBank/DDBJ databases">
        <title>The environmental microbiomes in feedlot watering bowls are a reservoir of florfenicol resistance for bovine respiratory disease pathogens.</title>
        <authorList>
            <person name="Kos D.W."/>
            <person name="Ruzzini A.C."/>
            <person name="Schreiner B."/>
            <person name="Jelinski M.D."/>
        </authorList>
    </citation>
    <scope>NUCLEOTIDE SEQUENCE</scope>
    <source>
        <strain evidence="1">WB3</strain>
    </source>
</reference>
<name>A0AAW6UVR3_9GAMM</name>
<dbReference type="AlphaFoldDB" id="A0AAW6UVR3"/>
<comment type="caution">
    <text evidence="1">The sequence shown here is derived from an EMBL/GenBank/DDBJ whole genome shotgun (WGS) entry which is preliminary data.</text>
</comment>
<sequence>MKLIKFLALGTVVLITGCSSKVVTYDATGQVIGSCKATSTFILGARAICYGGANSEGVDYSKVNQQSGLLPLPPKSAKIMLSDHE</sequence>
<proteinExistence type="predicted"/>
<evidence type="ECO:0008006" key="3">
    <source>
        <dbReference type="Google" id="ProtNLM"/>
    </source>
</evidence>
<dbReference type="Proteomes" id="UP001241935">
    <property type="component" value="Unassembled WGS sequence"/>
</dbReference>
<dbReference type="EMBL" id="JASKNE010000001">
    <property type="protein sequence ID" value="MDK1683795.1"/>
    <property type="molecule type" value="Genomic_DNA"/>
</dbReference>
<gene>
    <name evidence="1" type="ORF">QOR41_08045</name>
</gene>
<dbReference type="PROSITE" id="PS51257">
    <property type="entry name" value="PROKAR_LIPOPROTEIN"/>
    <property type="match status" value="1"/>
</dbReference>
<accession>A0AAW6UVR3</accession>